<feature type="domain" description="Ig-like" evidence="11">
    <location>
        <begin position="206"/>
        <end position="295"/>
    </location>
</feature>
<keyword evidence="8" id="KW-1015">Disulfide bond</keyword>
<keyword evidence="5" id="KW-0677">Repeat</keyword>
<dbReference type="SUPFAM" id="SSF48726">
    <property type="entry name" value="Immunoglobulin"/>
    <property type="match status" value="3"/>
</dbReference>
<dbReference type="Proteomes" id="UP000694545">
    <property type="component" value="Unplaced"/>
</dbReference>
<dbReference type="PANTHER" id="PTHR12231">
    <property type="entry name" value="CTX-RELATED TYPE I TRANSMEMBRANE PROTEIN"/>
    <property type="match status" value="1"/>
</dbReference>
<evidence type="ECO:0000313" key="13">
    <source>
        <dbReference type="Proteomes" id="UP000694545"/>
    </source>
</evidence>
<dbReference type="PANTHER" id="PTHR12231:SF261">
    <property type="entry name" value="IG-LIKE DOMAIN-CONTAINING PROTEIN"/>
    <property type="match status" value="1"/>
</dbReference>
<dbReference type="GO" id="GO:0043005">
    <property type="term" value="C:neuron projection"/>
    <property type="evidence" value="ECO:0007669"/>
    <property type="project" value="TreeGrafter"/>
</dbReference>
<dbReference type="InterPro" id="IPR003599">
    <property type="entry name" value="Ig_sub"/>
</dbReference>
<evidence type="ECO:0000256" key="1">
    <source>
        <dbReference type="ARBA" id="ARBA00004167"/>
    </source>
</evidence>
<dbReference type="FunFam" id="2.60.40.10:FF:000032">
    <property type="entry name" value="palladin isoform X1"/>
    <property type="match status" value="1"/>
</dbReference>
<dbReference type="InterPro" id="IPR003598">
    <property type="entry name" value="Ig_sub2"/>
</dbReference>
<dbReference type="Gene3D" id="2.60.40.10">
    <property type="entry name" value="Immunoglobulins"/>
    <property type="match status" value="3"/>
</dbReference>
<accession>A0A8D2LR07</accession>
<keyword evidence="6" id="KW-1133">Transmembrane helix</keyword>
<dbReference type="InterPro" id="IPR013098">
    <property type="entry name" value="Ig_I-set"/>
</dbReference>
<dbReference type="SMART" id="SM00409">
    <property type="entry name" value="IG"/>
    <property type="match status" value="3"/>
</dbReference>
<evidence type="ECO:0000256" key="6">
    <source>
        <dbReference type="ARBA" id="ARBA00022989"/>
    </source>
</evidence>
<gene>
    <name evidence="12" type="primary">IGSF10</name>
</gene>
<evidence type="ECO:0000259" key="11">
    <source>
        <dbReference type="PROSITE" id="PS50835"/>
    </source>
</evidence>
<keyword evidence="3" id="KW-0812">Transmembrane</keyword>
<dbReference type="Pfam" id="PF07679">
    <property type="entry name" value="I-set"/>
    <property type="match status" value="3"/>
</dbReference>
<dbReference type="Ensembl" id="ENSVKKT00000025768.1">
    <property type="protein sequence ID" value="ENSVKKP00000025157.1"/>
    <property type="gene ID" value="ENSVKKG00000016525.1"/>
</dbReference>
<reference evidence="12" key="2">
    <citation type="submission" date="2025-09" db="UniProtKB">
        <authorList>
            <consortium name="Ensembl"/>
        </authorList>
    </citation>
    <scope>IDENTIFICATION</scope>
</reference>
<evidence type="ECO:0000256" key="5">
    <source>
        <dbReference type="ARBA" id="ARBA00022737"/>
    </source>
</evidence>
<evidence type="ECO:0000256" key="9">
    <source>
        <dbReference type="ARBA" id="ARBA00023319"/>
    </source>
</evidence>
<keyword evidence="2" id="KW-0433">Leucine-rich repeat</keyword>
<comment type="subcellular location">
    <subcellularLocation>
        <location evidence="1">Membrane</location>
        <topology evidence="1">Single-pass membrane protein</topology>
    </subcellularLocation>
</comment>
<feature type="domain" description="Ig-like" evidence="11">
    <location>
        <begin position="1"/>
        <end position="104"/>
    </location>
</feature>
<proteinExistence type="predicted"/>
<dbReference type="InterPro" id="IPR036179">
    <property type="entry name" value="Ig-like_dom_sf"/>
</dbReference>
<feature type="signal peptide" evidence="10">
    <location>
        <begin position="1"/>
        <end position="20"/>
    </location>
</feature>
<dbReference type="FunFam" id="2.60.40.10:FF:000076">
    <property type="entry name" value="Leucine-rich repeat and Ig domain-containing 4"/>
    <property type="match status" value="1"/>
</dbReference>
<dbReference type="InterPro" id="IPR007110">
    <property type="entry name" value="Ig-like_dom"/>
</dbReference>
<dbReference type="InterPro" id="IPR051170">
    <property type="entry name" value="Neural/epithelial_adhesion"/>
</dbReference>
<feature type="domain" description="Ig-like" evidence="11">
    <location>
        <begin position="110"/>
        <end position="197"/>
    </location>
</feature>
<keyword evidence="9" id="KW-0393">Immunoglobulin domain</keyword>
<reference evidence="12" key="1">
    <citation type="submission" date="2025-08" db="UniProtKB">
        <authorList>
            <consortium name="Ensembl"/>
        </authorList>
    </citation>
    <scope>IDENTIFICATION</scope>
</reference>
<evidence type="ECO:0000256" key="4">
    <source>
        <dbReference type="ARBA" id="ARBA00022729"/>
    </source>
</evidence>
<organism evidence="12 13">
    <name type="scientific">Varanus komodoensis</name>
    <name type="common">Komodo dragon</name>
    <dbReference type="NCBI Taxonomy" id="61221"/>
    <lineage>
        <taxon>Eukaryota</taxon>
        <taxon>Metazoa</taxon>
        <taxon>Chordata</taxon>
        <taxon>Craniata</taxon>
        <taxon>Vertebrata</taxon>
        <taxon>Euteleostomi</taxon>
        <taxon>Lepidosauria</taxon>
        <taxon>Squamata</taxon>
        <taxon>Bifurcata</taxon>
        <taxon>Unidentata</taxon>
        <taxon>Episquamata</taxon>
        <taxon>Toxicofera</taxon>
        <taxon>Anguimorpha</taxon>
        <taxon>Paleoanguimorpha</taxon>
        <taxon>Varanoidea</taxon>
        <taxon>Varanidae</taxon>
        <taxon>Varanus</taxon>
    </lineage>
</organism>
<evidence type="ECO:0000256" key="3">
    <source>
        <dbReference type="ARBA" id="ARBA00022692"/>
    </source>
</evidence>
<keyword evidence="13" id="KW-1185">Reference proteome</keyword>
<keyword evidence="4 10" id="KW-0732">Signal</keyword>
<feature type="chain" id="PRO_5034257717" evidence="10">
    <location>
        <begin position="21"/>
        <end position="345"/>
    </location>
</feature>
<protein>
    <submittedName>
        <fullName evidence="12">Immunoglobulin superfamily member 10</fullName>
    </submittedName>
</protein>
<evidence type="ECO:0000313" key="12">
    <source>
        <dbReference type="Ensembl" id="ENSVKKP00000025157.1"/>
    </source>
</evidence>
<dbReference type="OMA" id="MELYFHI"/>
<dbReference type="SMART" id="SM00408">
    <property type="entry name" value="IGc2"/>
    <property type="match status" value="3"/>
</dbReference>
<dbReference type="AlphaFoldDB" id="A0A8D2LR07"/>
<dbReference type="InterPro" id="IPR013783">
    <property type="entry name" value="Ig-like_fold"/>
</dbReference>
<keyword evidence="7" id="KW-0472">Membrane</keyword>
<dbReference type="PROSITE" id="PS50835">
    <property type="entry name" value="IG_LIKE"/>
    <property type="match status" value="3"/>
</dbReference>
<evidence type="ECO:0000256" key="8">
    <source>
        <dbReference type="ARBA" id="ARBA00023157"/>
    </source>
</evidence>
<evidence type="ECO:0000256" key="7">
    <source>
        <dbReference type="ARBA" id="ARBA00023136"/>
    </source>
</evidence>
<sequence length="345" mass="37920">MAKPQALRCVLFCFVFSMSANNGFKSFLQTDVIFSILKSIIVPNKSKGKISRQIDAPKQKRDNRFEVLPNGTLSIQNVNVQDRGQYLCVAANQYGSDKLLITLSVVTYPPRILGRRSKVITVHSGKALAMKCTAEGRPIPTISWVLANKTYVSESSTGNEAVFLQPDGTLVIKKVSVYDRGIYTCTANNPAGSDTVTIRLQVVAAPPIILEEKKQHVIENTGQSLRFPCTAKGNPYPDVHWVLFDGTVVKPLQYINGKLFLFPNGTLYIRNIASSDSGNYECIATSSTGSERRVVVLQVKHSDIIPRIAVSSQRLTQMSFGDNLLLNCSGPRKVKVPEPDGVNQT</sequence>
<evidence type="ECO:0000256" key="10">
    <source>
        <dbReference type="SAM" id="SignalP"/>
    </source>
</evidence>
<evidence type="ECO:0000256" key="2">
    <source>
        <dbReference type="ARBA" id="ARBA00022614"/>
    </source>
</evidence>
<dbReference type="GO" id="GO:0016020">
    <property type="term" value="C:membrane"/>
    <property type="evidence" value="ECO:0007669"/>
    <property type="project" value="UniProtKB-SubCell"/>
</dbReference>
<name>A0A8D2LR07_VARKO</name>